<dbReference type="InterPro" id="IPR012373">
    <property type="entry name" value="Ferrdict_sens_TM"/>
</dbReference>
<dbReference type="PANTHER" id="PTHR30273:SF2">
    <property type="entry name" value="PROTEIN FECR"/>
    <property type="match status" value="1"/>
</dbReference>
<reference evidence="4 5" key="1">
    <citation type="journal article" date="2013" name="Genome Announc.">
        <title>Draft Genome Sequence of Arcticibacter svalbardensis Strain MN12-7T, a Member of the Family Sphingobacteriaceae Isolated from an Arctic Soil Sample.</title>
        <authorList>
            <person name="Shivaji S."/>
            <person name="Ara S."/>
            <person name="Prasad S."/>
            <person name="Manasa B.P."/>
            <person name="Begum Z."/>
            <person name="Singh A."/>
            <person name="Kumar Pinnaka A."/>
        </authorList>
    </citation>
    <scope>NUCLEOTIDE SEQUENCE [LARGE SCALE GENOMIC DNA]</scope>
    <source>
        <strain evidence="4 5">MN12-7</strain>
    </source>
</reference>
<proteinExistence type="predicted"/>
<accession>R9GYF0</accession>
<dbReference type="Proteomes" id="UP000014174">
    <property type="component" value="Unassembled WGS sequence"/>
</dbReference>
<dbReference type="InterPro" id="IPR006860">
    <property type="entry name" value="FecR"/>
</dbReference>
<feature type="transmembrane region" description="Helical" evidence="1">
    <location>
        <begin position="93"/>
        <end position="113"/>
    </location>
</feature>
<evidence type="ECO:0000259" key="3">
    <source>
        <dbReference type="Pfam" id="PF16344"/>
    </source>
</evidence>
<sequence>MGIQHTKLKELAEKYRAGLCTAEELKQINACYNEFETNGYALPPAEEIDRASREAAQFVIGQIKEQQKESFPEQARYNKHSTLVPVRKKISQFVQYAAAAILLIFMGLGAYYYNLKPVKNTAVHVAQNDLGPGSNKAVLTLSNGRQISLNSAQNGNLAQQGGTVVHKTENGLVAYLVNALPGSPLLNNAAANFNTVTTPRGGQYQVILPDGTKAWLNSLSSIHFPVVFTGNERNVKTTGEVYFEVTKDKSKPFRVSSAGQTVTVLGTHFNIMAYRDEPEIITTLLEGSVRIAKDGQSKTLKPGEQAHVDQDIKVVSTDTEDAIAWKNGLTAFTDADLKTIMRKVSRWYDIEVKYQGNNSGRTFTGAISRRSNLSALFKILELNHIQYSLEGNTLIVKQ</sequence>
<dbReference type="GO" id="GO:0016989">
    <property type="term" value="F:sigma factor antagonist activity"/>
    <property type="evidence" value="ECO:0007669"/>
    <property type="project" value="TreeGrafter"/>
</dbReference>
<keyword evidence="5" id="KW-1185">Reference proteome</keyword>
<evidence type="ECO:0000313" key="5">
    <source>
        <dbReference type="Proteomes" id="UP000014174"/>
    </source>
</evidence>
<dbReference type="Pfam" id="PF04773">
    <property type="entry name" value="FecR"/>
    <property type="match status" value="1"/>
</dbReference>
<organism evidence="4 5">
    <name type="scientific">Arcticibacter svalbardensis MN12-7</name>
    <dbReference type="NCBI Taxonomy" id="1150600"/>
    <lineage>
        <taxon>Bacteria</taxon>
        <taxon>Pseudomonadati</taxon>
        <taxon>Bacteroidota</taxon>
        <taxon>Sphingobacteriia</taxon>
        <taxon>Sphingobacteriales</taxon>
        <taxon>Sphingobacteriaceae</taxon>
        <taxon>Arcticibacter</taxon>
    </lineage>
</organism>
<name>R9GYF0_9SPHI</name>
<dbReference type="PANTHER" id="PTHR30273">
    <property type="entry name" value="PERIPLASMIC SIGNAL SENSOR AND SIGMA FACTOR ACTIVATOR FECR-RELATED"/>
    <property type="match status" value="1"/>
</dbReference>
<keyword evidence="1" id="KW-0472">Membrane</keyword>
<dbReference type="EMBL" id="AQPN01000009">
    <property type="protein sequence ID" value="EOR96530.1"/>
    <property type="molecule type" value="Genomic_DNA"/>
</dbReference>
<protein>
    <submittedName>
        <fullName evidence="4">Putative anti-sigma factor</fullName>
    </submittedName>
</protein>
<evidence type="ECO:0000256" key="1">
    <source>
        <dbReference type="SAM" id="Phobius"/>
    </source>
</evidence>
<dbReference type="eggNOG" id="COG3712">
    <property type="taxonomic scope" value="Bacteria"/>
</dbReference>
<comment type="caution">
    <text evidence="4">The sequence shown here is derived from an EMBL/GenBank/DDBJ whole genome shotgun (WGS) entry which is preliminary data.</text>
</comment>
<dbReference type="STRING" id="1150600.ADIARSV_0259"/>
<evidence type="ECO:0000313" key="4">
    <source>
        <dbReference type="EMBL" id="EOR96530.1"/>
    </source>
</evidence>
<dbReference type="Pfam" id="PF16344">
    <property type="entry name" value="FecR_C"/>
    <property type="match status" value="1"/>
</dbReference>
<dbReference type="RefSeq" id="WP_016193511.1">
    <property type="nucleotide sequence ID" value="NZ_AQPN01000009.1"/>
</dbReference>
<dbReference type="Gene3D" id="3.55.50.30">
    <property type="match status" value="1"/>
</dbReference>
<dbReference type="InterPro" id="IPR032508">
    <property type="entry name" value="FecR_C"/>
</dbReference>
<dbReference type="AlphaFoldDB" id="R9GYF0"/>
<keyword evidence="1" id="KW-0812">Transmembrane</keyword>
<evidence type="ECO:0000259" key="2">
    <source>
        <dbReference type="Pfam" id="PF04773"/>
    </source>
</evidence>
<dbReference type="OrthoDB" id="1099963at2"/>
<keyword evidence="1" id="KW-1133">Transmembrane helix</keyword>
<dbReference type="Gene3D" id="2.60.120.1440">
    <property type="match status" value="1"/>
</dbReference>
<feature type="domain" description="Protein FecR C-terminal" evidence="3">
    <location>
        <begin position="331"/>
        <end position="396"/>
    </location>
</feature>
<feature type="domain" description="FecR protein" evidence="2">
    <location>
        <begin position="195"/>
        <end position="290"/>
    </location>
</feature>
<gene>
    <name evidence="4" type="ORF">ADIARSV_0259</name>
</gene>
<dbReference type="PATRIC" id="fig|1150600.3.peg.253"/>